<sequence length="414" mass="41474">MFPSTPSEAGRDRQPGPAGRPDHDPRGYPTGPGPNPPYGGPHRPPGPDEPWSDAPEETWTGPPGQPRGNAAAPAGRRGAGRSDRDGAAAHGPAGARHGESTTGIGRRGDSTTATGRRGESTTGIGRRGAEPDAAEGEPVVVVPIRRALSVSVAAFAALLGVGLVLGAHTAGPGHRVPFAIVVLGVQVLYVLAWTMAMRPPALPLVAGVGVLVAAGADAAAALPKLAVLAPLGYVAAGGLAVAVLGQLIRRADRTRVTESLGATLLIVVGVVAFGTLIVLGRKPGGTQAIFVCLAAAGVALVVARLVDAVLPRPRLAPQVPRGAVGVVLGAMCGTLAAAVIGSYLVSFHPTGSAVVGLVTAGAAVLADLAVGYAEAGRQMAGERPTMWLARHMQGPLGGFALAVPVAYAVTVFFR</sequence>
<evidence type="ECO:0008006" key="5">
    <source>
        <dbReference type="Google" id="ProtNLM"/>
    </source>
</evidence>
<gene>
    <name evidence="3" type="ORF">ACFFHU_30360</name>
</gene>
<feature type="region of interest" description="Disordered" evidence="1">
    <location>
        <begin position="1"/>
        <end position="135"/>
    </location>
</feature>
<feature type="transmembrane region" description="Helical" evidence="2">
    <location>
        <begin position="322"/>
        <end position="345"/>
    </location>
</feature>
<feature type="transmembrane region" description="Helical" evidence="2">
    <location>
        <begin position="260"/>
        <end position="280"/>
    </location>
</feature>
<dbReference type="RefSeq" id="WP_377343926.1">
    <property type="nucleotide sequence ID" value="NZ_JBHLUE010000034.1"/>
</dbReference>
<feature type="compositionally biased region" description="Basic and acidic residues" evidence="1">
    <location>
        <begin position="9"/>
        <end position="26"/>
    </location>
</feature>
<feature type="transmembrane region" description="Helical" evidence="2">
    <location>
        <begin position="351"/>
        <end position="373"/>
    </location>
</feature>
<keyword evidence="2" id="KW-0812">Transmembrane</keyword>
<feature type="transmembrane region" description="Helical" evidence="2">
    <location>
        <begin position="201"/>
        <end position="222"/>
    </location>
</feature>
<feature type="transmembrane region" description="Helical" evidence="2">
    <location>
        <begin position="394"/>
        <end position="413"/>
    </location>
</feature>
<keyword evidence="2" id="KW-0472">Membrane</keyword>
<organism evidence="3 4">
    <name type="scientific">Plantactinospora siamensis</name>
    <dbReference type="NCBI Taxonomy" id="555372"/>
    <lineage>
        <taxon>Bacteria</taxon>
        <taxon>Bacillati</taxon>
        <taxon>Actinomycetota</taxon>
        <taxon>Actinomycetes</taxon>
        <taxon>Micromonosporales</taxon>
        <taxon>Micromonosporaceae</taxon>
        <taxon>Plantactinospora</taxon>
    </lineage>
</organism>
<feature type="compositionally biased region" description="Pro residues" evidence="1">
    <location>
        <begin position="31"/>
        <end position="48"/>
    </location>
</feature>
<accession>A0ABV6P815</accession>
<evidence type="ECO:0000313" key="4">
    <source>
        <dbReference type="Proteomes" id="UP001589894"/>
    </source>
</evidence>
<evidence type="ECO:0000256" key="2">
    <source>
        <dbReference type="SAM" id="Phobius"/>
    </source>
</evidence>
<keyword evidence="4" id="KW-1185">Reference proteome</keyword>
<feature type="compositionally biased region" description="Low complexity" evidence="1">
    <location>
        <begin position="66"/>
        <end position="76"/>
    </location>
</feature>
<feature type="transmembrane region" description="Helical" evidence="2">
    <location>
        <begin position="147"/>
        <end position="170"/>
    </location>
</feature>
<dbReference type="Proteomes" id="UP001589894">
    <property type="component" value="Unassembled WGS sequence"/>
</dbReference>
<feature type="transmembrane region" description="Helical" evidence="2">
    <location>
        <begin position="228"/>
        <end position="248"/>
    </location>
</feature>
<feature type="transmembrane region" description="Helical" evidence="2">
    <location>
        <begin position="176"/>
        <end position="194"/>
    </location>
</feature>
<comment type="caution">
    <text evidence="3">The sequence shown here is derived from an EMBL/GenBank/DDBJ whole genome shotgun (WGS) entry which is preliminary data.</text>
</comment>
<evidence type="ECO:0000256" key="1">
    <source>
        <dbReference type="SAM" id="MobiDB-lite"/>
    </source>
</evidence>
<keyword evidence="2" id="KW-1133">Transmembrane helix</keyword>
<feature type="transmembrane region" description="Helical" evidence="2">
    <location>
        <begin position="286"/>
        <end position="310"/>
    </location>
</feature>
<reference evidence="3 4" key="1">
    <citation type="submission" date="2024-09" db="EMBL/GenBank/DDBJ databases">
        <authorList>
            <person name="Sun Q."/>
            <person name="Mori K."/>
        </authorList>
    </citation>
    <scope>NUCLEOTIDE SEQUENCE [LARGE SCALE GENOMIC DNA]</scope>
    <source>
        <strain evidence="3 4">TBRC 2205</strain>
    </source>
</reference>
<protein>
    <recommendedName>
        <fullName evidence="5">CDP-diglyceride synthetase</fullName>
    </recommendedName>
</protein>
<dbReference type="EMBL" id="JBHLUE010000034">
    <property type="protein sequence ID" value="MFC0568428.1"/>
    <property type="molecule type" value="Genomic_DNA"/>
</dbReference>
<proteinExistence type="predicted"/>
<name>A0ABV6P815_9ACTN</name>
<evidence type="ECO:0000313" key="3">
    <source>
        <dbReference type="EMBL" id="MFC0568428.1"/>
    </source>
</evidence>